<proteinExistence type="predicted"/>
<dbReference type="RefSeq" id="WP_016993743.1">
    <property type="nucleotide sequence ID" value="NZ_AVCW01000015.1"/>
</dbReference>
<reference evidence="1 2" key="1">
    <citation type="submission" date="2014-02" db="EMBL/GenBank/DDBJ databases">
        <title>Draft genome sequence of Lysinibacillus boronitolerans NBRC 103108.</title>
        <authorList>
            <person name="Zhang F."/>
            <person name="Wang G."/>
            <person name="Zhang L."/>
        </authorList>
    </citation>
    <scope>NUCLEOTIDE SEQUENCE [LARGE SCALE GENOMIC DNA]</scope>
    <source>
        <strain evidence="1 2">NBRC 103108</strain>
    </source>
</reference>
<evidence type="ECO:0000313" key="1">
    <source>
        <dbReference type="EMBL" id="KGR87257.1"/>
    </source>
</evidence>
<dbReference type="EMBL" id="JPVR01000067">
    <property type="protein sequence ID" value="KGR87257.1"/>
    <property type="molecule type" value="Genomic_DNA"/>
</dbReference>
<keyword evidence="2" id="KW-1185">Reference proteome</keyword>
<comment type="caution">
    <text evidence="1">The sequence shown here is derived from an EMBL/GenBank/DDBJ whole genome shotgun (WGS) entry which is preliminary data.</text>
</comment>
<protein>
    <submittedName>
        <fullName evidence="1">Uncharacterized protein</fullName>
    </submittedName>
</protein>
<organism evidence="1 2">
    <name type="scientific">Lysinibacillus boronitolerans JCM 21713 = 10a = NBRC 103108</name>
    <dbReference type="NCBI Taxonomy" id="1294264"/>
    <lineage>
        <taxon>Bacteria</taxon>
        <taxon>Bacillati</taxon>
        <taxon>Bacillota</taxon>
        <taxon>Bacilli</taxon>
        <taxon>Bacillales</taxon>
        <taxon>Bacillaceae</taxon>
        <taxon>Lysinibacillus</taxon>
    </lineage>
</organism>
<sequence length="79" mass="8805">MPGEFKFFDINNPYNPIMGSLFNTYRTNLPQTPNQIDDEYITVEFAPKSTVANVTYTKGSLKGVNGVEVESQSVTPVLE</sequence>
<gene>
    <name evidence="1" type="ORF">CD31_06850</name>
</gene>
<name>A0ABR4Y1J0_9BACI</name>
<dbReference type="Proteomes" id="UP000030487">
    <property type="component" value="Unassembled WGS sequence"/>
</dbReference>
<accession>A0ABR4Y1J0</accession>
<evidence type="ECO:0000313" key="2">
    <source>
        <dbReference type="Proteomes" id="UP000030487"/>
    </source>
</evidence>